<dbReference type="EMBL" id="JACHOP010000028">
    <property type="protein sequence ID" value="MBB5759766.1"/>
    <property type="molecule type" value="Genomic_DNA"/>
</dbReference>
<keyword evidence="3" id="KW-1185">Reference proteome</keyword>
<comment type="caution">
    <text evidence="2">The sequence shown here is derived from an EMBL/GenBank/DDBJ whole genome shotgun (WGS) entry which is preliminary data.</text>
</comment>
<feature type="compositionally biased region" description="Pro residues" evidence="1">
    <location>
        <begin position="223"/>
        <end position="233"/>
    </location>
</feature>
<sequence>MTDQSDGVRPLRAGARPTLFDAASAYLPFFDDLPASVVARLAAGGYGRGLLTASLRARLRKAGFADMGALALASPADLMVVRKVGPVRVDAIRAHLLGEIARLVPGARVLHDRTATDRRRMERLRAVPLERLALDAALVGRLAPAGTTCADLASRRRPEIGPDRASSAADLDRIVAALVRVLLPESPRVPPAADPEAGEEALAAHDCAALLRDRDREWDEAAPAPPIRPGRTP</sequence>
<accession>A0A840ZQ94</accession>
<gene>
    <name evidence="2" type="ORF">HNR00_004500</name>
</gene>
<protein>
    <submittedName>
        <fullName evidence="2">Uncharacterized protein</fullName>
    </submittedName>
</protein>
<organism evidence="2 3">
    <name type="scientific">Methylorubrum rhodinum</name>
    <dbReference type="NCBI Taxonomy" id="29428"/>
    <lineage>
        <taxon>Bacteria</taxon>
        <taxon>Pseudomonadati</taxon>
        <taxon>Pseudomonadota</taxon>
        <taxon>Alphaproteobacteria</taxon>
        <taxon>Hyphomicrobiales</taxon>
        <taxon>Methylobacteriaceae</taxon>
        <taxon>Methylorubrum</taxon>
    </lineage>
</organism>
<dbReference type="AlphaFoldDB" id="A0A840ZQ94"/>
<name>A0A840ZQ94_9HYPH</name>
<evidence type="ECO:0000313" key="2">
    <source>
        <dbReference type="EMBL" id="MBB5759766.1"/>
    </source>
</evidence>
<reference evidence="2 3" key="1">
    <citation type="submission" date="2020-08" db="EMBL/GenBank/DDBJ databases">
        <title>Genomic Encyclopedia of Type Strains, Phase IV (KMG-IV): sequencing the most valuable type-strain genomes for metagenomic binning, comparative biology and taxonomic classification.</title>
        <authorList>
            <person name="Goeker M."/>
        </authorList>
    </citation>
    <scope>NUCLEOTIDE SEQUENCE [LARGE SCALE GENOMIC DNA]</scope>
    <source>
        <strain evidence="2 3">DSM 2163</strain>
    </source>
</reference>
<feature type="region of interest" description="Disordered" evidence="1">
    <location>
        <begin position="214"/>
        <end position="233"/>
    </location>
</feature>
<evidence type="ECO:0000256" key="1">
    <source>
        <dbReference type="SAM" id="MobiDB-lite"/>
    </source>
</evidence>
<proteinExistence type="predicted"/>
<evidence type="ECO:0000313" key="3">
    <source>
        <dbReference type="Proteomes" id="UP000583454"/>
    </source>
</evidence>
<dbReference type="Proteomes" id="UP000583454">
    <property type="component" value="Unassembled WGS sequence"/>
</dbReference>
<dbReference type="RefSeq" id="WP_183573141.1">
    <property type="nucleotide sequence ID" value="NZ_JACHOP010000028.1"/>
</dbReference>